<organism evidence="1 2">
    <name type="scientific">Tanacetum coccineum</name>
    <dbReference type="NCBI Taxonomy" id="301880"/>
    <lineage>
        <taxon>Eukaryota</taxon>
        <taxon>Viridiplantae</taxon>
        <taxon>Streptophyta</taxon>
        <taxon>Embryophyta</taxon>
        <taxon>Tracheophyta</taxon>
        <taxon>Spermatophyta</taxon>
        <taxon>Magnoliopsida</taxon>
        <taxon>eudicotyledons</taxon>
        <taxon>Gunneridae</taxon>
        <taxon>Pentapetalae</taxon>
        <taxon>asterids</taxon>
        <taxon>campanulids</taxon>
        <taxon>Asterales</taxon>
        <taxon>Asteraceae</taxon>
        <taxon>Asteroideae</taxon>
        <taxon>Anthemideae</taxon>
        <taxon>Anthemidinae</taxon>
        <taxon>Tanacetum</taxon>
    </lineage>
</organism>
<sequence length="223" mass="25014">MTSFNQRECRGCGQPCDGFYYYLCTCQQCGVNLLDGTCLNCTYGDGKPVTCCGCEGPLKDLKIISKELAEFIYSPSWNRPTFYDVDDDEYTIIYRPSKAITPDLSIEEPDNSLSMGNEHLSTILETKSDKVIKSSVENLVPIPRESECVFDDTCDVPFCVNSPLLDVLNDHFEIFSDSNNDCTSSDNDSFKDIDYIKASPPEDFIIMGNEELSTIPKKESDEL</sequence>
<dbReference type="Proteomes" id="UP001151760">
    <property type="component" value="Unassembled WGS sequence"/>
</dbReference>
<reference evidence="1" key="2">
    <citation type="submission" date="2022-01" db="EMBL/GenBank/DDBJ databases">
        <authorList>
            <person name="Yamashiro T."/>
            <person name="Shiraishi A."/>
            <person name="Satake H."/>
            <person name="Nakayama K."/>
        </authorList>
    </citation>
    <scope>NUCLEOTIDE SEQUENCE</scope>
</reference>
<protein>
    <submittedName>
        <fullName evidence="1">Uncharacterized protein</fullName>
    </submittedName>
</protein>
<proteinExistence type="predicted"/>
<gene>
    <name evidence="1" type="ORF">Tco_0679013</name>
</gene>
<accession>A0ABQ4XGN8</accession>
<dbReference type="EMBL" id="BQNB010009506">
    <property type="protein sequence ID" value="GJS64449.1"/>
    <property type="molecule type" value="Genomic_DNA"/>
</dbReference>
<keyword evidence="2" id="KW-1185">Reference proteome</keyword>
<name>A0ABQ4XGN8_9ASTR</name>
<reference evidence="1" key="1">
    <citation type="journal article" date="2022" name="Int. J. Mol. Sci.">
        <title>Draft Genome of Tanacetum Coccineum: Genomic Comparison of Closely Related Tanacetum-Family Plants.</title>
        <authorList>
            <person name="Yamashiro T."/>
            <person name="Shiraishi A."/>
            <person name="Nakayama K."/>
            <person name="Satake H."/>
        </authorList>
    </citation>
    <scope>NUCLEOTIDE SEQUENCE</scope>
</reference>
<evidence type="ECO:0000313" key="1">
    <source>
        <dbReference type="EMBL" id="GJS64449.1"/>
    </source>
</evidence>
<comment type="caution">
    <text evidence="1">The sequence shown here is derived from an EMBL/GenBank/DDBJ whole genome shotgun (WGS) entry which is preliminary data.</text>
</comment>
<evidence type="ECO:0000313" key="2">
    <source>
        <dbReference type="Proteomes" id="UP001151760"/>
    </source>
</evidence>